<keyword evidence="5" id="KW-0812">Transmembrane</keyword>
<dbReference type="InterPro" id="IPR002885">
    <property type="entry name" value="PPR_rpt"/>
</dbReference>
<dbReference type="AlphaFoldDB" id="D7KBX1"/>
<dbReference type="STRING" id="81972.D7KBX1"/>
<keyword evidence="4" id="KW-0175">Coiled coil</keyword>
<dbReference type="eggNOG" id="KOG4197">
    <property type="taxonomic scope" value="Eukaryota"/>
</dbReference>
<dbReference type="FunFam" id="1.25.40.10:FF:001541">
    <property type="entry name" value="Pentatricopeptide repeat (PPR) superfamily protein"/>
    <property type="match status" value="1"/>
</dbReference>
<evidence type="ECO:0000256" key="1">
    <source>
        <dbReference type="ARBA" id="ARBA00007626"/>
    </source>
</evidence>
<evidence type="ECO:0000256" key="5">
    <source>
        <dbReference type="SAM" id="Phobius"/>
    </source>
</evidence>
<dbReference type="EMBL" id="GL348713">
    <property type="protein sequence ID" value="EFH67648.1"/>
    <property type="molecule type" value="Genomic_DNA"/>
</dbReference>
<keyword evidence="5" id="KW-0472">Membrane</keyword>
<dbReference type="HOGENOM" id="CLU_063547_0_0_1"/>
<organism evidence="7">
    <name type="scientific">Arabidopsis lyrata subsp. lyrata</name>
    <name type="common">Lyre-leaved rock-cress</name>
    <dbReference type="NCBI Taxonomy" id="81972"/>
    <lineage>
        <taxon>Eukaryota</taxon>
        <taxon>Viridiplantae</taxon>
        <taxon>Streptophyta</taxon>
        <taxon>Embryophyta</taxon>
        <taxon>Tracheophyta</taxon>
        <taxon>Spermatophyta</taxon>
        <taxon>Magnoliopsida</taxon>
        <taxon>eudicotyledons</taxon>
        <taxon>Gunneridae</taxon>
        <taxon>Pentapetalae</taxon>
        <taxon>rosids</taxon>
        <taxon>malvids</taxon>
        <taxon>Brassicales</taxon>
        <taxon>Brassicaceae</taxon>
        <taxon>Camelineae</taxon>
        <taxon>Arabidopsis</taxon>
    </lineage>
</organism>
<feature type="coiled-coil region" evidence="4">
    <location>
        <begin position="155"/>
        <end position="182"/>
    </location>
</feature>
<feature type="repeat" description="PPR" evidence="3">
    <location>
        <begin position="151"/>
        <end position="186"/>
    </location>
</feature>
<dbReference type="InterPro" id="IPR011990">
    <property type="entry name" value="TPR-like_helical_dom_sf"/>
</dbReference>
<protein>
    <submittedName>
        <fullName evidence="6">Predicted protein</fullName>
    </submittedName>
</protein>
<dbReference type="PANTHER" id="PTHR45717:SF18">
    <property type="entry name" value="PENTACOTRIPEPTIDE-REPEAT REGION OF PRORP DOMAIN-CONTAINING PROTEIN"/>
    <property type="match status" value="1"/>
</dbReference>
<dbReference type="Proteomes" id="UP000008694">
    <property type="component" value="Unassembled WGS sequence"/>
</dbReference>
<evidence type="ECO:0000256" key="2">
    <source>
        <dbReference type="ARBA" id="ARBA00022737"/>
    </source>
</evidence>
<evidence type="ECO:0000256" key="3">
    <source>
        <dbReference type="PROSITE-ProRule" id="PRU00708"/>
    </source>
</evidence>
<proteinExistence type="inferred from homology"/>
<keyword evidence="7" id="KW-1185">Reference proteome</keyword>
<dbReference type="PROSITE" id="PS51375">
    <property type="entry name" value="PPR"/>
    <property type="match status" value="1"/>
</dbReference>
<evidence type="ECO:0000313" key="7">
    <source>
        <dbReference type="Proteomes" id="UP000008694"/>
    </source>
</evidence>
<feature type="transmembrane region" description="Helical" evidence="5">
    <location>
        <begin position="326"/>
        <end position="354"/>
    </location>
</feature>
<dbReference type="Gramene" id="Al_scaffold_0001_4054">
    <property type="protein sequence ID" value="Al_scaffold_0001_4054"/>
    <property type="gene ID" value="Al_scaffold_0001_4054"/>
</dbReference>
<dbReference type="Gene3D" id="1.25.40.10">
    <property type="entry name" value="Tetratricopeptide repeat domain"/>
    <property type="match status" value="1"/>
</dbReference>
<comment type="similarity">
    <text evidence="1">Belongs to the PPR family. P subfamily.</text>
</comment>
<sequence length="371" mass="43544">MYIEISGLKRHRHFVKKPSDVRDLIKDLCDTDQFSEALEDADSTTTLIIVYINHCLTRRSYKTVSAVKTHLERWRELGDQVKPSYVRGLVEDFRSTEQFSKALEASEWMCEQRVFNVFPEDYAARLNLVETVLGLEEAEKFFERIPENMRDYSVYENLLRSYTKSEKTLDKAEDTFEKMRDLGFLSKPSPFDTMISLYRKLNKRDMVKKLKYEMMENNVKIDRPIELNVLSIVSDFKRDYLDPLWNKYKKEGKLMDDEYRIRISYLLKLDDVQGAEKIYQKWQPTGPKLDMSVPGLLISRFRAEGNESKVEEMVNSIRMKRIVMHLATLTLPLINLGLTIVVLAIMGAIITAIVKCNVWLFQQYPLLLVTR</sequence>
<keyword evidence="2" id="KW-0677">Repeat</keyword>
<name>D7KBX1_ARALL</name>
<dbReference type="PANTHER" id="PTHR45717">
    <property type="entry name" value="OS12G0527900 PROTEIN"/>
    <property type="match status" value="1"/>
</dbReference>
<dbReference type="GO" id="GO:0005739">
    <property type="term" value="C:mitochondrion"/>
    <property type="evidence" value="ECO:0007669"/>
    <property type="project" value="TreeGrafter"/>
</dbReference>
<keyword evidence="5" id="KW-1133">Transmembrane helix</keyword>
<gene>
    <name evidence="6" type="ORF">ARALYDRAFT_681731</name>
</gene>
<reference evidence="7" key="1">
    <citation type="journal article" date="2011" name="Nat. Genet.">
        <title>The Arabidopsis lyrata genome sequence and the basis of rapid genome size change.</title>
        <authorList>
            <person name="Hu T.T."/>
            <person name="Pattyn P."/>
            <person name="Bakker E.G."/>
            <person name="Cao J."/>
            <person name="Cheng J.-F."/>
            <person name="Clark R.M."/>
            <person name="Fahlgren N."/>
            <person name="Fawcett J.A."/>
            <person name="Grimwood J."/>
            <person name="Gundlach H."/>
            <person name="Haberer G."/>
            <person name="Hollister J.D."/>
            <person name="Ossowski S."/>
            <person name="Ottilar R.P."/>
            <person name="Salamov A.A."/>
            <person name="Schneeberger K."/>
            <person name="Spannagl M."/>
            <person name="Wang X."/>
            <person name="Yang L."/>
            <person name="Nasrallah M.E."/>
            <person name="Bergelson J."/>
            <person name="Carrington J.C."/>
            <person name="Gaut B.S."/>
            <person name="Schmutz J."/>
            <person name="Mayer K.F.X."/>
            <person name="Van de Peer Y."/>
            <person name="Grigoriev I.V."/>
            <person name="Nordborg M."/>
            <person name="Weigel D."/>
            <person name="Guo Y.-L."/>
        </authorList>
    </citation>
    <scope>NUCLEOTIDE SEQUENCE [LARGE SCALE GENOMIC DNA]</scope>
    <source>
        <strain evidence="7">cv. MN47</strain>
    </source>
</reference>
<dbReference type="GO" id="GO:0003729">
    <property type="term" value="F:mRNA binding"/>
    <property type="evidence" value="ECO:0007669"/>
    <property type="project" value="UniProtKB-ARBA"/>
</dbReference>
<evidence type="ECO:0000313" key="6">
    <source>
        <dbReference type="EMBL" id="EFH67648.1"/>
    </source>
</evidence>
<evidence type="ECO:0000256" key="4">
    <source>
        <dbReference type="SAM" id="Coils"/>
    </source>
</evidence>
<accession>D7KBX1</accession>